<dbReference type="AlphaFoldDB" id="A0A9J6AV86"/>
<organism evidence="1 2">
    <name type="scientific">Solanum commersonii</name>
    <name type="common">Commerson's wild potato</name>
    <name type="synonym">Commerson's nightshade</name>
    <dbReference type="NCBI Taxonomy" id="4109"/>
    <lineage>
        <taxon>Eukaryota</taxon>
        <taxon>Viridiplantae</taxon>
        <taxon>Streptophyta</taxon>
        <taxon>Embryophyta</taxon>
        <taxon>Tracheophyta</taxon>
        <taxon>Spermatophyta</taxon>
        <taxon>Magnoliopsida</taxon>
        <taxon>eudicotyledons</taxon>
        <taxon>Gunneridae</taxon>
        <taxon>Pentapetalae</taxon>
        <taxon>asterids</taxon>
        <taxon>lamiids</taxon>
        <taxon>Solanales</taxon>
        <taxon>Solanaceae</taxon>
        <taxon>Solanoideae</taxon>
        <taxon>Solaneae</taxon>
        <taxon>Solanum</taxon>
    </lineage>
</organism>
<evidence type="ECO:0000313" key="1">
    <source>
        <dbReference type="EMBL" id="KAG5628424.1"/>
    </source>
</evidence>
<dbReference type="EMBL" id="JACXVP010000001">
    <property type="protein sequence ID" value="KAG5628424.1"/>
    <property type="molecule type" value="Genomic_DNA"/>
</dbReference>
<protein>
    <submittedName>
        <fullName evidence="1">Uncharacterized protein</fullName>
    </submittedName>
</protein>
<keyword evidence="2" id="KW-1185">Reference proteome</keyword>
<gene>
    <name evidence="1" type="ORF">H5410_000141</name>
</gene>
<reference evidence="1 2" key="1">
    <citation type="submission" date="2020-09" db="EMBL/GenBank/DDBJ databases">
        <title>De no assembly of potato wild relative species, Solanum commersonii.</title>
        <authorList>
            <person name="Cho K."/>
        </authorList>
    </citation>
    <scope>NUCLEOTIDE SEQUENCE [LARGE SCALE GENOMIC DNA]</scope>
    <source>
        <strain evidence="1">LZ3.2</strain>
        <tissue evidence="1">Leaf</tissue>
    </source>
</reference>
<accession>A0A9J6AV86</accession>
<evidence type="ECO:0000313" key="2">
    <source>
        <dbReference type="Proteomes" id="UP000824120"/>
    </source>
</evidence>
<proteinExistence type="predicted"/>
<dbReference type="Proteomes" id="UP000824120">
    <property type="component" value="Chromosome 1"/>
</dbReference>
<sequence length="51" mass="5885">MGSQVQYAKTLGDFLPPIQVLVNIIKMNMAFDRDILAVKLLPQEQWHEEKS</sequence>
<dbReference type="OrthoDB" id="372421at2759"/>
<dbReference type="Gene3D" id="2.40.50.690">
    <property type="match status" value="1"/>
</dbReference>
<comment type="caution">
    <text evidence="1">The sequence shown here is derived from an EMBL/GenBank/DDBJ whole genome shotgun (WGS) entry which is preliminary data.</text>
</comment>
<name>A0A9J6AV86_SOLCO</name>